<dbReference type="OrthoDB" id="9790377at2"/>
<keyword evidence="3" id="KW-1185">Reference proteome</keyword>
<organism evidence="2 3">
    <name type="scientific">Chitinophaga lutea</name>
    <dbReference type="NCBI Taxonomy" id="2488634"/>
    <lineage>
        <taxon>Bacteria</taxon>
        <taxon>Pseudomonadati</taxon>
        <taxon>Bacteroidota</taxon>
        <taxon>Chitinophagia</taxon>
        <taxon>Chitinophagales</taxon>
        <taxon>Chitinophagaceae</taxon>
        <taxon>Chitinophaga</taxon>
    </lineage>
</organism>
<accession>A0A3N4PNN5</accession>
<dbReference type="EMBL" id="RPDH01000002">
    <property type="protein sequence ID" value="RPE09776.1"/>
    <property type="molecule type" value="Genomic_DNA"/>
</dbReference>
<evidence type="ECO:0000259" key="1">
    <source>
        <dbReference type="Pfam" id="PF13588"/>
    </source>
</evidence>
<dbReference type="RefSeq" id="WP_123848755.1">
    <property type="nucleotide sequence ID" value="NZ_RPDH01000002.1"/>
</dbReference>
<evidence type="ECO:0000313" key="2">
    <source>
        <dbReference type="EMBL" id="RPE09776.1"/>
    </source>
</evidence>
<reference evidence="2 3" key="1">
    <citation type="submission" date="2018-11" db="EMBL/GenBank/DDBJ databases">
        <title>Chitinophaga lutea sp.nov., isolate from arsenic contaminated soil.</title>
        <authorList>
            <person name="Zong Y."/>
        </authorList>
    </citation>
    <scope>NUCLEOTIDE SEQUENCE [LARGE SCALE GENOMIC DNA]</scope>
    <source>
        <strain evidence="2 3">ZY74</strain>
    </source>
</reference>
<dbReference type="Pfam" id="PF13588">
    <property type="entry name" value="HSDR_N_2"/>
    <property type="match status" value="1"/>
</dbReference>
<dbReference type="InterPro" id="IPR029464">
    <property type="entry name" value="HSDR_N"/>
</dbReference>
<evidence type="ECO:0000313" key="3">
    <source>
        <dbReference type="Proteomes" id="UP000278351"/>
    </source>
</evidence>
<comment type="caution">
    <text evidence="2">The sequence shown here is derived from an EMBL/GenBank/DDBJ whole genome shotgun (WGS) entry which is preliminary data.</text>
</comment>
<feature type="domain" description="Type I restriction enzyme R protein N-terminal" evidence="1">
    <location>
        <begin position="35"/>
        <end position="144"/>
    </location>
</feature>
<gene>
    <name evidence="2" type="ORF">EGT74_22670</name>
</gene>
<dbReference type="AlphaFoldDB" id="A0A3N4PNN5"/>
<sequence>MISISFPPPDFRIMTQQGQDMIFDPFRKKYVVLTPEEWVRQNFLNYLVKSRDYPGALMSIEKEMHLGELRKRCDIVVYSREAEPWMIVECKEMGVPLKQPVLEQIVRYHMALPAPWLVITNGVNTWCCRLDGAAGSWVFENDLPDYPPVNTITPR</sequence>
<dbReference type="Proteomes" id="UP000278351">
    <property type="component" value="Unassembled WGS sequence"/>
</dbReference>
<protein>
    <submittedName>
        <fullName evidence="2">Type I restriction enzyme HsdR N-terminal domain-containing protein</fullName>
    </submittedName>
</protein>
<proteinExistence type="predicted"/>
<name>A0A3N4PNN5_9BACT</name>